<evidence type="ECO:0008006" key="7">
    <source>
        <dbReference type="Google" id="ProtNLM"/>
    </source>
</evidence>
<proteinExistence type="predicted"/>
<dbReference type="SUPFAM" id="SSF56529">
    <property type="entry name" value="FAH"/>
    <property type="match status" value="1"/>
</dbReference>
<gene>
    <name evidence="5" type="ORF">GCM10025867_16070</name>
</gene>
<dbReference type="InterPro" id="IPR018833">
    <property type="entry name" value="Rv2993c-like_N"/>
</dbReference>
<dbReference type="RefSeq" id="WP_286346176.1">
    <property type="nucleotide sequence ID" value="NZ_AP027732.1"/>
</dbReference>
<feature type="region of interest" description="Disordered" evidence="2">
    <location>
        <begin position="145"/>
        <end position="174"/>
    </location>
</feature>
<feature type="domain" description="Rv2993c-like N-terminal" evidence="4">
    <location>
        <begin position="1"/>
        <end position="49"/>
    </location>
</feature>
<name>A0ABM8GLW9_9MICO</name>
<evidence type="ECO:0000256" key="2">
    <source>
        <dbReference type="SAM" id="MobiDB-lite"/>
    </source>
</evidence>
<feature type="compositionally biased region" description="Polar residues" evidence="2">
    <location>
        <begin position="145"/>
        <end position="156"/>
    </location>
</feature>
<dbReference type="EMBL" id="AP027732">
    <property type="protein sequence ID" value="BDZ49366.1"/>
    <property type="molecule type" value="Genomic_DNA"/>
</dbReference>
<dbReference type="Proteomes" id="UP001321486">
    <property type="component" value="Chromosome"/>
</dbReference>
<dbReference type="Gene3D" id="3.90.850.10">
    <property type="entry name" value="Fumarylacetoacetase-like, C-terminal domain"/>
    <property type="match status" value="1"/>
</dbReference>
<reference evidence="6" key="1">
    <citation type="journal article" date="2019" name="Int. J. Syst. Evol. Microbiol.">
        <title>The Global Catalogue of Microorganisms (GCM) 10K type strain sequencing project: providing services to taxonomists for standard genome sequencing and annotation.</title>
        <authorList>
            <consortium name="The Broad Institute Genomics Platform"/>
            <consortium name="The Broad Institute Genome Sequencing Center for Infectious Disease"/>
            <person name="Wu L."/>
            <person name="Ma J."/>
        </authorList>
    </citation>
    <scope>NUCLEOTIDE SEQUENCE [LARGE SCALE GENOMIC DNA]</scope>
    <source>
        <strain evidence="6">NBRC 108728</strain>
    </source>
</reference>
<evidence type="ECO:0000259" key="3">
    <source>
        <dbReference type="Pfam" id="PF01557"/>
    </source>
</evidence>
<keyword evidence="6" id="KW-1185">Reference proteome</keyword>
<evidence type="ECO:0000256" key="1">
    <source>
        <dbReference type="ARBA" id="ARBA00022723"/>
    </source>
</evidence>
<dbReference type="InterPro" id="IPR036663">
    <property type="entry name" value="Fumarylacetoacetase_C_sf"/>
</dbReference>
<accession>A0ABM8GLW9</accession>
<feature type="compositionally biased region" description="Low complexity" evidence="2">
    <location>
        <begin position="159"/>
        <end position="174"/>
    </location>
</feature>
<sequence>MRIARLATEGGATSVVLRDGAWFAVADPFESLEPAGESYRVDDAVLLAPVEPGALVGIAHNAAGSHALPIQAWLKSPRGVASPGAAIVIAPGIGDVVSEGEVAVVIGRRASALSPENALDHVLGFTIGNDVTNVTQAAVDEKNFQSKAGVNYTPSAPGSRPSSPTSKTCRSSSR</sequence>
<evidence type="ECO:0000259" key="4">
    <source>
        <dbReference type="Pfam" id="PF10370"/>
    </source>
</evidence>
<dbReference type="InterPro" id="IPR011234">
    <property type="entry name" value="Fumarylacetoacetase-like_C"/>
</dbReference>
<dbReference type="Pfam" id="PF10370">
    <property type="entry name" value="Rv2993c-like_N"/>
    <property type="match status" value="1"/>
</dbReference>
<keyword evidence="1" id="KW-0479">Metal-binding</keyword>
<evidence type="ECO:0000313" key="5">
    <source>
        <dbReference type="EMBL" id="BDZ49366.1"/>
    </source>
</evidence>
<organism evidence="5 6">
    <name type="scientific">Frondihabitans sucicola</name>
    <dbReference type="NCBI Taxonomy" id="1268041"/>
    <lineage>
        <taxon>Bacteria</taxon>
        <taxon>Bacillati</taxon>
        <taxon>Actinomycetota</taxon>
        <taxon>Actinomycetes</taxon>
        <taxon>Micrococcales</taxon>
        <taxon>Microbacteriaceae</taxon>
        <taxon>Frondihabitans</taxon>
    </lineage>
</organism>
<protein>
    <recommendedName>
        <fullName evidence="7">Fumarylacetoacetase-like C-terminal domain-containing protein</fullName>
    </recommendedName>
</protein>
<dbReference type="PANTHER" id="PTHR11820:SF7">
    <property type="entry name" value="ACYLPYRUVASE FAHD1, MITOCHONDRIAL"/>
    <property type="match status" value="1"/>
</dbReference>
<evidence type="ECO:0000313" key="6">
    <source>
        <dbReference type="Proteomes" id="UP001321486"/>
    </source>
</evidence>
<feature type="domain" description="Fumarylacetoacetase-like C-terminal" evidence="3">
    <location>
        <begin position="64"/>
        <end position="157"/>
    </location>
</feature>
<dbReference type="PANTHER" id="PTHR11820">
    <property type="entry name" value="ACYLPYRUVASE"/>
    <property type="match status" value="1"/>
</dbReference>
<dbReference type="Pfam" id="PF01557">
    <property type="entry name" value="FAA_hydrolase"/>
    <property type="match status" value="1"/>
</dbReference>